<keyword evidence="6" id="KW-0489">Methyltransferase</keyword>
<dbReference type="GO" id="GO:0032259">
    <property type="term" value="P:methylation"/>
    <property type="evidence" value="ECO:0007669"/>
    <property type="project" value="UniProtKB-KW"/>
</dbReference>
<evidence type="ECO:0000256" key="2">
    <source>
        <dbReference type="ARBA" id="ARBA00022723"/>
    </source>
</evidence>
<dbReference type="CDD" id="cd11060">
    <property type="entry name" value="CYP57A1-like"/>
    <property type="match status" value="1"/>
</dbReference>
<dbReference type="AlphaFoldDB" id="A0A6A6EVT6"/>
<keyword evidence="5" id="KW-0503">Monooxygenase</keyword>
<evidence type="ECO:0000313" key="7">
    <source>
        <dbReference type="Proteomes" id="UP000800200"/>
    </source>
</evidence>
<dbReference type="GO" id="GO:0004497">
    <property type="term" value="F:monooxygenase activity"/>
    <property type="evidence" value="ECO:0007669"/>
    <property type="project" value="UniProtKB-KW"/>
</dbReference>
<dbReference type="GO" id="GO:0005506">
    <property type="term" value="F:iron ion binding"/>
    <property type="evidence" value="ECO:0007669"/>
    <property type="project" value="InterPro"/>
</dbReference>
<protein>
    <submittedName>
        <fullName evidence="6">Putative cytochrome P450 pisatin demethylase</fullName>
    </submittedName>
</protein>
<keyword evidence="3 4" id="KW-0408">Iron</keyword>
<sequence length="493" mass="57303">MYYGMHFNSPLRWVLGPSLACFTRLWYLNRVRLGHFHEENIALHQKYGPIVRLGPDLYSISTPDKAVYGFASRFPKGSWYDGWKHPSPDRWTLFPDRNIQRHAETRKRFQTMYSLSSIIGYETYVDDCVRILSKKLRNFALSGENIDIVHWFQCYAFDVIGHITYSQRFGFLDRGEDISGLMKALERSMVYSTLVGIYAWLHPYIFAIMEKMPGSGASGRAFIMKFVQDRIDVRNEQRKKIPSEISKSQHLQDKPQDFLDRLTDAHEEDPSRVTAYHIFMMGLSNIIAGSDTTAISLSSVLYHLFRNPRTLEKLRQEIDEIDQRRECKENAFSFKETQNMPYFQAVIKEALRLHPATGLPLWRVVPDGGATIAGQYFPAGVVVGLNSWVAHYSEETFGEDVKEFKPERWIEAARSEGEKQKRMEAFYMPFGLGSRTCLGRHISILEISKLIPWLVKHFDFELEEPDKAWETSNYWFVKPVRLCVGVKFRKGIL</sequence>
<gene>
    <name evidence="6" type="ORF">K469DRAFT_743778</name>
</gene>
<comment type="similarity">
    <text evidence="5">Belongs to the cytochrome P450 family.</text>
</comment>
<dbReference type="InterPro" id="IPR050121">
    <property type="entry name" value="Cytochrome_P450_monoxygenase"/>
</dbReference>
<dbReference type="PROSITE" id="PS00086">
    <property type="entry name" value="CYTOCHROME_P450"/>
    <property type="match status" value="1"/>
</dbReference>
<dbReference type="PANTHER" id="PTHR24305:SF188">
    <property type="entry name" value="P450, PUTATIVE (EUROFUNG)-RELATED"/>
    <property type="match status" value="1"/>
</dbReference>
<dbReference type="GO" id="GO:0016705">
    <property type="term" value="F:oxidoreductase activity, acting on paired donors, with incorporation or reduction of molecular oxygen"/>
    <property type="evidence" value="ECO:0007669"/>
    <property type="project" value="InterPro"/>
</dbReference>
<dbReference type="Pfam" id="PF00067">
    <property type="entry name" value="p450"/>
    <property type="match status" value="1"/>
</dbReference>
<dbReference type="InterPro" id="IPR036396">
    <property type="entry name" value="Cyt_P450_sf"/>
</dbReference>
<dbReference type="InterPro" id="IPR017972">
    <property type="entry name" value="Cyt_P450_CS"/>
</dbReference>
<dbReference type="Proteomes" id="UP000800200">
    <property type="component" value="Unassembled WGS sequence"/>
</dbReference>
<dbReference type="PRINTS" id="PR00385">
    <property type="entry name" value="P450"/>
</dbReference>
<evidence type="ECO:0000256" key="1">
    <source>
        <dbReference type="ARBA" id="ARBA00001971"/>
    </source>
</evidence>
<dbReference type="SUPFAM" id="SSF48264">
    <property type="entry name" value="Cytochrome P450"/>
    <property type="match status" value="1"/>
</dbReference>
<feature type="binding site" description="axial binding residue" evidence="4">
    <location>
        <position position="437"/>
    </location>
    <ligand>
        <name>heme</name>
        <dbReference type="ChEBI" id="CHEBI:30413"/>
    </ligand>
    <ligandPart>
        <name>Fe</name>
        <dbReference type="ChEBI" id="CHEBI:18248"/>
    </ligandPart>
</feature>
<accession>A0A6A6EVT6</accession>
<evidence type="ECO:0000256" key="3">
    <source>
        <dbReference type="ARBA" id="ARBA00023004"/>
    </source>
</evidence>
<dbReference type="PANTHER" id="PTHR24305">
    <property type="entry name" value="CYTOCHROME P450"/>
    <property type="match status" value="1"/>
</dbReference>
<keyword evidence="4 5" id="KW-0349">Heme</keyword>
<comment type="cofactor">
    <cofactor evidence="1 4">
        <name>heme</name>
        <dbReference type="ChEBI" id="CHEBI:30413"/>
    </cofactor>
</comment>
<evidence type="ECO:0000313" key="6">
    <source>
        <dbReference type="EMBL" id="KAF2195133.1"/>
    </source>
</evidence>
<dbReference type="GO" id="GO:0008168">
    <property type="term" value="F:methyltransferase activity"/>
    <property type="evidence" value="ECO:0007669"/>
    <property type="project" value="UniProtKB-KW"/>
</dbReference>
<dbReference type="InterPro" id="IPR002401">
    <property type="entry name" value="Cyt_P450_E_grp-I"/>
</dbReference>
<evidence type="ECO:0000256" key="4">
    <source>
        <dbReference type="PIRSR" id="PIRSR602401-1"/>
    </source>
</evidence>
<proteinExistence type="inferred from homology"/>
<keyword evidence="2 4" id="KW-0479">Metal-binding</keyword>
<dbReference type="EMBL" id="ML994610">
    <property type="protein sequence ID" value="KAF2195133.1"/>
    <property type="molecule type" value="Genomic_DNA"/>
</dbReference>
<dbReference type="FunFam" id="1.10.630.10:FF:000050">
    <property type="entry name" value="Cytochrome P450 monooxygenase"/>
    <property type="match status" value="1"/>
</dbReference>
<keyword evidence="6" id="KW-0808">Transferase</keyword>
<keyword evidence="7" id="KW-1185">Reference proteome</keyword>
<reference evidence="6" key="1">
    <citation type="journal article" date="2020" name="Stud. Mycol.">
        <title>101 Dothideomycetes genomes: a test case for predicting lifestyles and emergence of pathogens.</title>
        <authorList>
            <person name="Haridas S."/>
            <person name="Albert R."/>
            <person name="Binder M."/>
            <person name="Bloem J."/>
            <person name="Labutti K."/>
            <person name="Salamov A."/>
            <person name="Andreopoulos B."/>
            <person name="Baker S."/>
            <person name="Barry K."/>
            <person name="Bills G."/>
            <person name="Bluhm B."/>
            <person name="Cannon C."/>
            <person name="Castanera R."/>
            <person name="Culley D."/>
            <person name="Daum C."/>
            <person name="Ezra D."/>
            <person name="Gonzalez J."/>
            <person name="Henrissat B."/>
            <person name="Kuo A."/>
            <person name="Liang C."/>
            <person name="Lipzen A."/>
            <person name="Lutzoni F."/>
            <person name="Magnuson J."/>
            <person name="Mondo S."/>
            <person name="Nolan M."/>
            <person name="Ohm R."/>
            <person name="Pangilinan J."/>
            <person name="Park H.-J."/>
            <person name="Ramirez L."/>
            <person name="Alfaro M."/>
            <person name="Sun H."/>
            <person name="Tritt A."/>
            <person name="Yoshinaga Y."/>
            <person name="Zwiers L.-H."/>
            <person name="Turgeon B."/>
            <person name="Goodwin S."/>
            <person name="Spatafora J."/>
            <person name="Crous P."/>
            <person name="Grigoriev I."/>
        </authorList>
    </citation>
    <scope>NUCLEOTIDE SEQUENCE</scope>
    <source>
        <strain evidence="6">CBS 207.26</strain>
    </source>
</reference>
<dbReference type="InterPro" id="IPR001128">
    <property type="entry name" value="Cyt_P450"/>
</dbReference>
<dbReference type="GO" id="GO:0020037">
    <property type="term" value="F:heme binding"/>
    <property type="evidence" value="ECO:0007669"/>
    <property type="project" value="InterPro"/>
</dbReference>
<dbReference type="OrthoDB" id="3934656at2759"/>
<dbReference type="Gene3D" id="1.10.630.10">
    <property type="entry name" value="Cytochrome P450"/>
    <property type="match status" value="1"/>
</dbReference>
<organism evidence="6 7">
    <name type="scientific">Zopfia rhizophila CBS 207.26</name>
    <dbReference type="NCBI Taxonomy" id="1314779"/>
    <lineage>
        <taxon>Eukaryota</taxon>
        <taxon>Fungi</taxon>
        <taxon>Dikarya</taxon>
        <taxon>Ascomycota</taxon>
        <taxon>Pezizomycotina</taxon>
        <taxon>Dothideomycetes</taxon>
        <taxon>Dothideomycetes incertae sedis</taxon>
        <taxon>Zopfiaceae</taxon>
        <taxon>Zopfia</taxon>
    </lineage>
</organism>
<dbReference type="PRINTS" id="PR00463">
    <property type="entry name" value="EP450I"/>
</dbReference>
<evidence type="ECO:0000256" key="5">
    <source>
        <dbReference type="RuleBase" id="RU000461"/>
    </source>
</evidence>
<name>A0A6A6EVT6_9PEZI</name>
<keyword evidence="5" id="KW-0560">Oxidoreductase</keyword>